<proteinExistence type="predicted"/>
<feature type="region of interest" description="Disordered" evidence="1">
    <location>
        <begin position="108"/>
        <end position="127"/>
    </location>
</feature>
<dbReference type="EMBL" id="JAWWNJ010000170">
    <property type="protein sequence ID" value="KAK6977270.1"/>
    <property type="molecule type" value="Genomic_DNA"/>
</dbReference>
<feature type="compositionally biased region" description="Basic and acidic residues" evidence="1">
    <location>
        <begin position="884"/>
        <end position="895"/>
    </location>
</feature>
<name>A0AAV9ZB92_9AGAR</name>
<dbReference type="Proteomes" id="UP001362999">
    <property type="component" value="Unassembled WGS sequence"/>
</dbReference>
<feature type="region of interest" description="Disordered" evidence="1">
    <location>
        <begin position="875"/>
        <end position="913"/>
    </location>
</feature>
<sequence>MNEDELEQIRAIRSFGEGPSEDREQSPDFVNMSDVLDGSARIEISHAGGEFLETLQEGLEDEVRKSKKSRPDYRIRDDRTQNLVNGWDSQMDRLVPAYMEWCVDQVDPASKSSTSTPSSPTPSSPQAIEVKEIHVVDLFETGTKEVELNNGGKGVPAALVRQGLIPCSPYTPSVAVTVNVLELYRVTHSRCPQLSIQAFVKTLSDIHGVPYRPYLRQQFSICYDLYLELRRQTDKKVNEALGRDTPHWRLKHACPACMYKLRDEERLVFRFLSTIDGNNSLKRVLRRRKTDGSETEPTLGDSIEHDDSRDGGGDYFLSREQVDEWAKGRLAEMLSSDEVSSPCSGRWKNMIEDVTSKMWGIFDETGIFLALCRHGFVLVVTDMVRSGELYVLGSKYPLAAVNALLDAFSIDALVVGFDVGCNFGKIVKKSPLAEKAKAQGFRPLVGSFHGHAHNRLCQLSFLATYVEGMGLEDLEGCERYFSRSNGLAKCTRYASKFHRRQEITTFMKHIDDFETYANLSKFICNNYRQALTILKTEPALKSWMDQENVAGYDAFHVWLSEEHDYLMGLENGLPKKREETIEMEYVQRLVNYKGSQGRLSKILDQERRARADDADYDPKPVSPVARRHAIEQRNRDIALVEDLEERMKIEERWAENSSEWDLAIKALADLRYQKALDEIERVIVERLLEMTKAGQSDTCYELRQHIAKALQARSKTIRNAIERYNLVALEMDPPMPTLLADDVVRYGFLSDFDLLRDTTDSVRSKPWTRPAYRLAMDKYFKICRAREEIQRLNVEIRRLVTWIDDEDKFLRGKYLSFKSSDPSLAIQIDLYRRRRARFDRTHMERLWALAKTPGFTGSVSPGVSLERQAELARDMDVEMEEPGEFDRRWNEGREEGWEDEGSGDEGEDAEQEKVSGLLYQLNMLAVDPEAGRTTADLTL</sequence>
<feature type="compositionally biased region" description="Acidic residues" evidence="1">
    <location>
        <begin position="896"/>
        <end position="910"/>
    </location>
</feature>
<dbReference type="PANTHER" id="PTHR33096">
    <property type="entry name" value="CXC2 DOMAIN-CONTAINING PROTEIN"/>
    <property type="match status" value="1"/>
</dbReference>
<evidence type="ECO:0000313" key="3">
    <source>
        <dbReference type="Proteomes" id="UP001362999"/>
    </source>
</evidence>
<dbReference type="AlphaFoldDB" id="A0AAV9ZB92"/>
<protein>
    <submittedName>
        <fullName evidence="2">Uncharacterized protein</fullName>
    </submittedName>
</protein>
<organism evidence="2 3">
    <name type="scientific">Favolaschia claudopus</name>
    <dbReference type="NCBI Taxonomy" id="2862362"/>
    <lineage>
        <taxon>Eukaryota</taxon>
        <taxon>Fungi</taxon>
        <taxon>Dikarya</taxon>
        <taxon>Basidiomycota</taxon>
        <taxon>Agaricomycotina</taxon>
        <taxon>Agaricomycetes</taxon>
        <taxon>Agaricomycetidae</taxon>
        <taxon>Agaricales</taxon>
        <taxon>Marasmiineae</taxon>
        <taxon>Mycenaceae</taxon>
        <taxon>Favolaschia</taxon>
    </lineage>
</organism>
<gene>
    <name evidence="2" type="ORF">R3P38DRAFT_2582093</name>
</gene>
<feature type="compositionally biased region" description="Basic and acidic residues" evidence="1">
    <location>
        <begin position="302"/>
        <end position="311"/>
    </location>
</feature>
<comment type="caution">
    <text evidence="2">The sequence shown here is derived from an EMBL/GenBank/DDBJ whole genome shotgun (WGS) entry which is preliminary data.</text>
</comment>
<dbReference type="PANTHER" id="PTHR33096:SF1">
    <property type="entry name" value="CXC1-LIKE CYSTEINE CLUSTER ASSOCIATED WITH KDZ TRANSPOSASES DOMAIN-CONTAINING PROTEIN"/>
    <property type="match status" value="1"/>
</dbReference>
<feature type="region of interest" description="Disordered" evidence="1">
    <location>
        <begin position="285"/>
        <end position="311"/>
    </location>
</feature>
<keyword evidence="3" id="KW-1185">Reference proteome</keyword>
<dbReference type="InterPro" id="IPR040521">
    <property type="entry name" value="KDZ"/>
</dbReference>
<dbReference type="Pfam" id="PF18758">
    <property type="entry name" value="KDZ"/>
    <property type="match status" value="1"/>
</dbReference>
<reference evidence="2 3" key="1">
    <citation type="journal article" date="2024" name="J Genomics">
        <title>Draft genome sequencing and assembly of Favolaschia claudopus CIRM-BRFM 2984 isolated from oak limbs.</title>
        <authorList>
            <person name="Navarro D."/>
            <person name="Drula E."/>
            <person name="Chaduli D."/>
            <person name="Cazenave R."/>
            <person name="Ahrendt S."/>
            <person name="Wang J."/>
            <person name="Lipzen A."/>
            <person name="Daum C."/>
            <person name="Barry K."/>
            <person name="Grigoriev I.V."/>
            <person name="Favel A."/>
            <person name="Rosso M.N."/>
            <person name="Martin F."/>
        </authorList>
    </citation>
    <scope>NUCLEOTIDE SEQUENCE [LARGE SCALE GENOMIC DNA]</scope>
    <source>
        <strain evidence="2 3">CIRM-BRFM 2984</strain>
    </source>
</reference>
<accession>A0AAV9ZB92</accession>
<evidence type="ECO:0000256" key="1">
    <source>
        <dbReference type="SAM" id="MobiDB-lite"/>
    </source>
</evidence>
<evidence type="ECO:0000313" key="2">
    <source>
        <dbReference type="EMBL" id="KAK6977270.1"/>
    </source>
</evidence>